<dbReference type="HOGENOM" id="CLU_2455076_0_0_1"/>
<name>A0A0C9YB16_9AGAR</name>
<accession>A0A0C9YB16</accession>
<reference evidence="2" key="2">
    <citation type="submission" date="2015-01" db="EMBL/GenBank/DDBJ databases">
        <title>Evolutionary Origins and Diversification of the Mycorrhizal Mutualists.</title>
        <authorList>
            <consortium name="DOE Joint Genome Institute"/>
            <consortium name="Mycorrhizal Genomics Consortium"/>
            <person name="Kohler A."/>
            <person name="Kuo A."/>
            <person name="Nagy L.G."/>
            <person name="Floudas D."/>
            <person name="Copeland A."/>
            <person name="Barry K.W."/>
            <person name="Cichocki N."/>
            <person name="Veneault-Fourrey C."/>
            <person name="LaButti K."/>
            <person name="Lindquist E.A."/>
            <person name="Lipzen A."/>
            <person name="Lundell T."/>
            <person name="Morin E."/>
            <person name="Murat C."/>
            <person name="Riley R."/>
            <person name="Ohm R."/>
            <person name="Sun H."/>
            <person name="Tunlid A."/>
            <person name="Henrissat B."/>
            <person name="Grigoriev I.V."/>
            <person name="Hibbett D.S."/>
            <person name="Martin F."/>
        </authorList>
    </citation>
    <scope>NUCLEOTIDE SEQUENCE [LARGE SCALE GENOMIC DNA]</scope>
    <source>
        <strain evidence="2">LaAM-08-1</strain>
    </source>
</reference>
<organism evidence="1 2">
    <name type="scientific">Laccaria amethystina LaAM-08-1</name>
    <dbReference type="NCBI Taxonomy" id="1095629"/>
    <lineage>
        <taxon>Eukaryota</taxon>
        <taxon>Fungi</taxon>
        <taxon>Dikarya</taxon>
        <taxon>Basidiomycota</taxon>
        <taxon>Agaricomycotina</taxon>
        <taxon>Agaricomycetes</taxon>
        <taxon>Agaricomycetidae</taxon>
        <taxon>Agaricales</taxon>
        <taxon>Agaricineae</taxon>
        <taxon>Hydnangiaceae</taxon>
        <taxon>Laccaria</taxon>
    </lineage>
</organism>
<gene>
    <name evidence="1" type="ORF">K443DRAFT_359348</name>
</gene>
<dbReference type="EMBL" id="KN838561">
    <property type="protein sequence ID" value="KIK05273.1"/>
    <property type="molecule type" value="Genomic_DNA"/>
</dbReference>
<dbReference type="AlphaFoldDB" id="A0A0C9YB16"/>
<reference evidence="1 2" key="1">
    <citation type="submission" date="2014-04" db="EMBL/GenBank/DDBJ databases">
        <authorList>
            <consortium name="DOE Joint Genome Institute"/>
            <person name="Kuo A."/>
            <person name="Kohler A."/>
            <person name="Nagy L.G."/>
            <person name="Floudas D."/>
            <person name="Copeland A."/>
            <person name="Barry K.W."/>
            <person name="Cichocki N."/>
            <person name="Veneault-Fourrey C."/>
            <person name="LaButti K."/>
            <person name="Lindquist E.A."/>
            <person name="Lipzen A."/>
            <person name="Lundell T."/>
            <person name="Morin E."/>
            <person name="Murat C."/>
            <person name="Sun H."/>
            <person name="Tunlid A."/>
            <person name="Henrissat B."/>
            <person name="Grigoriev I.V."/>
            <person name="Hibbett D.S."/>
            <person name="Martin F."/>
            <person name="Nordberg H.P."/>
            <person name="Cantor M.N."/>
            <person name="Hua S.X."/>
        </authorList>
    </citation>
    <scope>NUCLEOTIDE SEQUENCE [LARGE SCALE GENOMIC DNA]</scope>
    <source>
        <strain evidence="1 2">LaAM-08-1</strain>
    </source>
</reference>
<proteinExistence type="predicted"/>
<evidence type="ECO:0000313" key="2">
    <source>
        <dbReference type="Proteomes" id="UP000054477"/>
    </source>
</evidence>
<dbReference type="Proteomes" id="UP000054477">
    <property type="component" value="Unassembled WGS sequence"/>
</dbReference>
<keyword evidence="2" id="KW-1185">Reference proteome</keyword>
<protein>
    <submittedName>
        <fullName evidence="1">Uncharacterized protein</fullName>
    </submittedName>
</protein>
<sequence length="89" mass="10430">MRHVLSYYWRTEQLRYGIMKSTHYLPSPHRPLRINARSPLNPTLYRPFVMSCSRLTCGNIEPTAAFEEPDSLLTIPDEQHRGSSYCRSM</sequence>
<evidence type="ECO:0000313" key="1">
    <source>
        <dbReference type="EMBL" id="KIK05273.1"/>
    </source>
</evidence>